<feature type="domain" description="PPM-type phosphatase" evidence="6">
    <location>
        <begin position="1137"/>
        <end position="1373"/>
    </location>
</feature>
<evidence type="ECO:0000256" key="4">
    <source>
        <dbReference type="SAM" id="MobiDB-lite"/>
    </source>
</evidence>
<feature type="compositionally biased region" description="Basic and acidic residues" evidence="4">
    <location>
        <begin position="686"/>
        <end position="697"/>
    </location>
</feature>
<dbReference type="PANTHER" id="PTHR36005:SF1">
    <property type="entry name" value="DNA LIGASE-LIKE PROTEIN"/>
    <property type="match status" value="1"/>
</dbReference>
<sequence>MVGKAVQYSRSAKPRGKLETSPALLLLDFILIFFISFLPLPPSRALESGVPLSAPRLAASRFGVWWKGERERERERTLGGGGGGGGDDVMETEPFDEAELLALPASPVASPPRRLKRLKKSSQIATAAHPVVGSPPPPSPPPPPPLDEETLAQFPSPPTNPSPPPPPPLDADAAAEAAPSPALTSPPPNPSSSPLPPTDTTEEEEEEEEDDGLDPLFSETFGAAGWDPLGMPRMEGEGDEEEMLGGGLIEELRREKSAKKRLDMDEGEEGGGEIAMDAEVKGKRSKRRKKDEAPKDSARGKKRSEKERRVQLDSIHAESQRLLRETRSVSFKPSAQPVYKPISSVLEKIRLRKLEILKKSVSLLFLSATPNDDDDEEEDDVSSDPVSGTAGDLGAPQVKEVDAEGKDPKIDDIENEGGMNSGDVNQCDSVPENKDALNCDKDLDNCGSKDLDKELLENSQDNLEDKAQSSDNPNNAADEIQSPPSSSPTESTDDISSEDEEYNDKENIAPSTPKDDVNVHEPLQRALAGDSCPDDAILKDFLDVEAEEEDDSDDDMMRFKDNEEDDGSDENEVFNDLIEAGYEEGEIDHEKRNALHQKWLQQQDAAETNKFMQKLKFGHQEQKKVMDQDEDDAEDCEDESENEMSYDLTPTNVVRQNSEKAKQMIARMFTDDNDTYEHSDDEEIEEHLARQRISKREVHNSSFISPLENDSSREVFSLIKKLNIAPQPKRRGKQVTSNHELLTVGRDNSASSKSSFLGRTASGSLASSHRSAYRTYVFGRDDSNSSNKSCLSTSESNADTYQTNSSQPKKAKFSSSQSKQAATKTNSKGDNSSGVSLIEVLRRSSSTSDKQEYTRQESCAVITESQAAHQFSAFKLSRRFSRRRGGGDEIFGSASRPVLRCLPAEEAELAAAAAASTSPPTSTRTPSLGRGGRSFLFGNTWFLLSTYPARLLHTADRRAPAAFFAAINRTPCVRTHCTGQSLLQRGIVMAACGYAFRRAELGAAKRQPEKDSSVGTRISCVVAMGSAGSTPRPEVSFRHRGVEYCKKVGVSLKCREPWGPSRAFWTNAIGPSYKLSFSVEPWLRDFSTSCVAPYSAGATEHQLSLDEAVQDKQMDNSTVGPDGKPRAPGPLKLVSGSCYLPHPAKEATGGEDGHFICVDEQAIGVADGVGGWADHGVDAGLYAKELMSNSMSAIKDEPQGTIDPSRVLEKAYTCTKARGSSTACIVALKEQGIHAVNLGDSGFIIVRDGRTVLRSPVQQHDFNFTYQLESGGGSDLPSSAQTFHFPVAPGDVIIAGTDGLFDNLYSNEISAIVVEALRTGLEPEATAKKIAALAQQKAMDRNRQSPFAAAAQEAGYRYFGGKLDDITVIVSYVTSASAT</sequence>
<feature type="region of interest" description="Disordered" evidence="4">
    <location>
        <begin position="619"/>
        <end position="655"/>
    </location>
</feature>
<feature type="compositionally biased region" description="Basic and acidic residues" evidence="4">
    <location>
        <begin position="513"/>
        <end position="523"/>
    </location>
</feature>
<dbReference type="PROSITE" id="PS51746">
    <property type="entry name" value="PPM_2"/>
    <property type="match status" value="1"/>
</dbReference>
<proteinExistence type="predicted"/>
<feature type="region of interest" description="Disordered" evidence="4">
    <location>
        <begin position="672"/>
        <end position="697"/>
    </location>
</feature>
<keyword evidence="5" id="KW-0812">Transmembrane</keyword>
<gene>
    <name evidence="7" type="ORF">OsJ_13054</name>
</gene>
<comment type="catalytic activity">
    <reaction evidence="2">
        <text>O-phospho-L-seryl-[protein] + H2O = L-seryl-[protein] + phosphate</text>
        <dbReference type="Rhea" id="RHEA:20629"/>
        <dbReference type="Rhea" id="RHEA-COMP:9863"/>
        <dbReference type="Rhea" id="RHEA-COMP:11604"/>
        <dbReference type="ChEBI" id="CHEBI:15377"/>
        <dbReference type="ChEBI" id="CHEBI:29999"/>
        <dbReference type="ChEBI" id="CHEBI:43474"/>
        <dbReference type="ChEBI" id="CHEBI:83421"/>
        <dbReference type="EC" id="3.1.3.16"/>
    </reaction>
</comment>
<dbReference type="Gene3D" id="3.60.40.10">
    <property type="entry name" value="PPM-type phosphatase domain"/>
    <property type="match status" value="2"/>
</dbReference>
<feature type="compositionally biased region" description="Acidic residues" evidence="4">
    <location>
        <begin position="371"/>
        <end position="382"/>
    </location>
</feature>
<feature type="compositionally biased region" description="Low complexity" evidence="4">
    <location>
        <begin position="170"/>
        <end position="183"/>
    </location>
</feature>
<feature type="compositionally biased region" description="Gly residues" evidence="4">
    <location>
        <begin position="78"/>
        <end position="87"/>
    </location>
</feature>
<protein>
    <recommendedName>
        <fullName evidence="1">protein-serine/threonine phosphatase</fullName>
        <ecNumber evidence="1">3.1.3.16</ecNumber>
    </recommendedName>
</protein>
<feature type="compositionally biased region" description="Low complexity" evidence="4">
    <location>
        <begin position="805"/>
        <end position="824"/>
    </location>
</feature>
<feature type="region of interest" description="Disordered" evidence="4">
    <location>
        <begin position="368"/>
        <end position="572"/>
    </location>
</feature>
<evidence type="ECO:0000256" key="5">
    <source>
        <dbReference type="SAM" id="Phobius"/>
    </source>
</evidence>
<feature type="compositionally biased region" description="Acidic residues" evidence="4">
    <location>
        <begin position="200"/>
        <end position="213"/>
    </location>
</feature>
<feature type="compositionally biased region" description="Basic and acidic residues" evidence="4">
    <location>
        <begin position="290"/>
        <end position="327"/>
    </location>
</feature>
<feature type="region of interest" description="Disordered" evidence="4">
    <location>
        <begin position="782"/>
        <end position="836"/>
    </location>
</feature>
<feature type="compositionally biased region" description="Low complexity" evidence="4">
    <location>
        <begin position="100"/>
        <end position="112"/>
    </location>
</feature>
<organism evidence="7">
    <name type="scientific">Oryza sativa subsp. japonica</name>
    <name type="common">Rice</name>
    <dbReference type="NCBI Taxonomy" id="39947"/>
    <lineage>
        <taxon>Eukaryota</taxon>
        <taxon>Viridiplantae</taxon>
        <taxon>Streptophyta</taxon>
        <taxon>Embryophyta</taxon>
        <taxon>Tracheophyta</taxon>
        <taxon>Spermatophyta</taxon>
        <taxon>Magnoliopsida</taxon>
        <taxon>Liliopsida</taxon>
        <taxon>Poales</taxon>
        <taxon>Poaceae</taxon>
        <taxon>BOP clade</taxon>
        <taxon>Oryzoideae</taxon>
        <taxon>Oryzeae</taxon>
        <taxon>Oryzinae</taxon>
        <taxon>Oryza</taxon>
        <taxon>Oryza sativa</taxon>
    </lineage>
</organism>
<dbReference type="GO" id="GO:0004722">
    <property type="term" value="F:protein serine/threonine phosphatase activity"/>
    <property type="evidence" value="ECO:0007669"/>
    <property type="project" value="UniProtKB-EC"/>
</dbReference>
<evidence type="ECO:0000256" key="2">
    <source>
        <dbReference type="ARBA" id="ARBA00047761"/>
    </source>
</evidence>
<dbReference type="Pfam" id="PF13672">
    <property type="entry name" value="PP2C_2"/>
    <property type="match status" value="1"/>
</dbReference>
<dbReference type="InterPro" id="IPR036457">
    <property type="entry name" value="PPM-type-like_dom_sf"/>
</dbReference>
<feature type="compositionally biased region" description="Pro residues" evidence="4">
    <location>
        <begin position="155"/>
        <end position="169"/>
    </location>
</feature>
<feature type="compositionally biased region" description="Basic and acidic residues" evidence="4">
    <location>
        <begin position="399"/>
        <end position="412"/>
    </location>
</feature>
<feature type="compositionally biased region" description="Polar residues" evidence="4">
    <location>
        <begin position="734"/>
        <end position="764"/>
    </location>
</feature>
<feature type="compositionally biased region" description="Basic and acidic residues" evidence="4">
    <location>
        <begin position="431"/>
        <end position="456"/>
    </location>
</feature>
<dbReference type="SMART" id="SM00332">
    <property type="entry name" value="PP2Cc"/>
    <property type="match status" value="1"/>
</dbReference>
<evidence type="ECO:0000256" key="3">
    <source>
        <dbReference type="ARBA" id="ARBA00048336"/>
    </source>
</evidence>
<feature type="compositionally biased region" description="Pro residues" evidence="4">
    <location>
        <begin position="184"/>
        <end position="197"/>
    </location>
</feature>
<feature type="compositionally biased region" description="Basic and acidic residues" evidence="4">
    <location>
        <begin position="250"/>
        <end position="264"/>
    </location>
</feature>
<evidence type="ECO:0000259" key="6">
    <source>
        <dbReference type="PROSITE" id="PS51746"/>
    </source>
</evidence>
<feature type="transmembrane region" description="Helical" evidence="5">
    <location>
        <begin position="21"/>
        <end position="40"/>
    </location>
</feature>
<feature type="compositionally biased region" description="Acidic residues" evidence="4">
    <location>
        <begin position="672"/>
        <end position="685"/>
    </location>
</feature>
<dbReference type="EC" id="3.1.3.16" evidence="1"/>
<reference evidence="7" key="1">
    <citation type="journal article" date="2005" name="PLoS Biol.">
        <title>The genomes of Oryza sativa: a history of duplications.</title>
        <authorList>
            <person name="Yu J."/>
            <person name="Wang J."/>
            <person name="Lin W."/>
            <person name="Li S."/>
            <person name="Li H."/>
            <person name="Zhou J."/>
            <person name="Ni P."/>
            <person name="Dong W."/>
            <person name="Hu S."/>
            <person name="Zeng C."/>
            <person name="Zhang J."/>
            <person name="Zhang Y."/>
            <person name="Li R."/>
            <person name="Xu Z."/>
            <person name="Li S."/>
            <person name="Li X."/>
            <person name="Zheng H."/>
            <person name="Cong L."/>
            <person name="Lin L."/>
            <person name="Yin J."/>
            <person name="Geng J."/>
            <person name="Li G."/>
            <person name="Shi J."/>
            <person name="Liu J."/>
            <person name="Lv H."/>
            <person name="Li J."/>
            <person name="Wang J."/>
            <person name="Deng Y."/>
            <person name="Ran L."/>
            <person name="Shi X."/>
            <person name="Wang X."/>
            <person name="Wu Q."/>
            <person name="Li C."/>
            <person name="Ren X."/>
            <person name="Wang J."/>
            <person name="Wang X."/>
            <person name="Li D."/>
            <person name="Liu D."/>
            <person name="Zhang X."/>
            <person name="Ji Z."/>
            <person name="Zhao W."/>
            <person name="Sun Y."/>
            <person name="Zhang Z."/>
            <person name="Bao J."/>
            <person name="Han Y."/>
            <person name="Dong L."/>
            <person name="Ji J."/>
            <person name="Chen P."/>
            <person name="Wu S."/>
            <person name="Liu J."/>
            <person name="Xiao Y."/>
            <person name="Bu D."/>
            <person name="Tan J."/>
            <person name="Yang L."/>
            <person name="Ye C."/>
            <person name="Zhang J."/>
            <person name="Xu J."/>
            <person name="Zhou Y."/>
            <person name="Yu Y."/>
            <person name="Zhang B."/>
            <person name="Zhuang S."/>
            <person name="Wei H."/>
            <person name="Liu B."/>
            <person name="Lei M."/>
            <person name="Yu H."/>
            <person name="Li Y."/>
            <person name="Xu H."/>
            <person name="Wei S."/>
            <person name="He X."/>
            <person name="Fang L."/>
            <person name="Zhang Z."/>
            <person name="Zhang Y."/>
            <person name="Huang X."/>
            <person name="Su Z."/>
            <person name="Tong W."/>
            <person name="Li J."/>
            <person name="Tong Z."/>
            <person name="Li S."/>
            <person name="Ye J."/>
            <person name="Wang L."/>
            <person name="Fang L."/>
            <person name="Lei T."/>
            <person name="Chen C."/>
            <person name="Chen H."/>
            <person name="Xu Z."/>
            <person name="Li H."/>
            <person name="Huang H."/>
            <person name="Zhang F."/>
            <person name="Xu H."/>
            <person name="Li N."/>
            <person name="Zhao C."/>
            <person name="Li S."/>
            <person name="Dong L."/>
            <person name="Huang Y."/>
            <person name="Li L."/>
            <person name="Xi Y."/>
            <person name="Qi Q."/>
            <person name="Li W."/>
            <person name="Zhang B."/>
            <person name="Hu W."/>
            <person name="Zhang Y."/>
            <person name="Tian X."/>
            <person name="Jiao Y."/>
            <person name="Liang X."/>
            <person name="Jin J."/>
            <person name="Gao L."/>
            <person name="Zheng W."/>
            <person name="Hao B."/>
            <person name="Liu S."/>
            <person name="Wang W."/>
            <person name="Yuan L."/>
            <person name="Cao M."/>
            <person name="McDermott J."/>
            <person name="Samudrala R."/>
            <person name="Wang J."/>
            <person name="Wong G.K."/>
            <person name="Yang H."/>
        </authorList>
    </citation>
    <scope>NUCLEOTIDE SEQUENCE [LARGE SCALE GENOMIC DNA]</scope>
</reference>
<comment type="catalytic activity">
    <reaction evidence="3">
        <text>O-phospho-L-threonyl-[protein] + H2O = L-threonyl-[protein] + phosphate</text>
        <dbReference type="Rhea" id="RHEA:47004"/>
        <dbReference type="Rhea" id="RHEA-COMP:11060"/>
        <dbReference type="Rhea" id="RHEA-COMP:11605"/>
        <dbReference type="ChEBI" id="CHEBI:15377"/>
        <dbReference type="ChEBI" id="CHEBI:30013"/>
        <dbReference type="ChEBI" id="CHEBI:43474"/>
        <dbReference type="ChEBI" id="CHEBI:61977"/>
        <dbReference type="EC" id="3.1.3.16"/>
    </reaction>
</comment>
<reference evidence="7" key="2">
    <citation type="submission" date="2008-12" db="EMBL/GenBank/DDBJ databases">
        <title>Improved gene annotation of the rice (Oryza sativa) genomes.</title>
        <authorList>
            <person name="Wang J."/>
            <person name="Li R."/>
            <person name="Fan W."/>
            <person name="Huang Q."/>
            <person name="Zhang J."/>
            <person name="Zhou Y."/>
            <person name="Hu Y."/>
            <person name="Zi S."/>
            <person name="Li J."/>
            <person name="Ni P."/>
            <person name="Zheng H."/>
            <person name="Zhang Y."/>
            <person name="Zhao M."/>
            <person name="Hao Q."/>
            <person name="McDermott J."/>
            <person name="Samudrala R."/>
            <person name="Kristiansen K."/>
            <person name="Wong G.K.-S."/>
        </authorList>
    </citation>
    <scope>NUCLEOTIDE SEQUENCE</scope>
</reference>
<feature type="compositionally biased region" description="Acidic residues" evidence="4">
    <location>
        <begin position="543"/>
        <end position="554"/>
    </location>
</feature>
<feature type="compositionally biased region" description="Low complexity" evidence="4">
    <location>
        <begin position="784"/>
        <end position="797"/>
    </location>
</feature>
<keyword evidence="5" id="KW-1133">Transmembrane helix</keyword>
<dbReference type="InterPro" id="IPR001932">
    <property type="entry name" value="PPM-type_phosphatase-like_dom"/>
</dbReference>
<dbReference type="PANTHER" id="PTHR36005">
    <property type="entry name" value="DNA LIGASE-LIKE PROTEIN"/>
    <property type="match status" value="1"/>
</dbReference>
<dbReference type="EMBL" id="CM000140">
    <property type="protein sequence ID" value="EEE60152.1"/>
    <property type="molecule type" value="Genomic_DNA"/>
</dbReference>
<evidence type="ECO:0000313" key="7">
    <source>
        <dbReference type="EMBL" id="EEE60152.1"/>
    </source>
</evidence>
<name>B9F6W4_ORYSJ</name>
<accession>B9F6W4</accession>
<feature type="compositionally biased region" description="Acidic residues" evidence="4">
    <location>
        <begin position="491"/>
        <end position="503"/>
    </location>
</feature>
<feature type="compositionally biased region" description="Acidic residues" evidence="4">
    <location>
        <begin position="628"/>
        <end position="644"/>
    </location>
</feature>
<feature type="compositionally biased region" description="Pro residues" evidence="4">
    <location>
        <begin position="133"/>
        <end position="145"/>
    </location>
</feature>
<evidence type="ECO:0000256" key="1">
    <source>
        <dbReference type="ARBA" id="ARBA00013081"/>
    </source>
</evidence>
<feature type="region of interest" description="Disordered" evidence="4">
    <location>
        <begin position="727"/>
        <end position="764"/>
    </location>
</feature>
<feature type="region of interest" description="Disordered" evidence="4">
    <location>
        <begin position="70"/>
        <end position="337"/>
    </location>
</feature>
<dbReference type="SMART" id="SM00331">
    <property type="entry name" value="PP2C_SIG"/>
    <property type="match status" value="1"/>
</dbReference>
<feature type="compositionally biased region" description="Acidic residues" evidence="4">
    <location>
        <begin position="562"/>
        <end position="572"/>
    </location>
</feature>
<feature type="compositionally biased region" description="Polar residues" evidence="4">
    <location>
        <begin position="825"/>
        <end position="835"/>
    </location>
</feature>
<dbReference type="SUPFAM" id="SSF81606">
    <property type="entry name" value="PP2C-like"/>
    <property type="match status" value="1"/>
</dbReference>
<feature type="compositionally biased region" description="Acidic residues" evidence="4">
    <location>
        <begin position="88"/>
        <end position="99"/>
    </location>
</feature>
<dbReference type="Proteomes" id="UP000007752">
    <property type="component" value="Chromosome 3"/>
</dbReference>
<keyword evidence="5" id="KW-0472">Membrane</keyword>
<feature type="compositionally biased region" description="Low complexity" evidence="4">
    <location>
        <begin position="479"/>
        <end position="490"/>
    </location>
</feature>